<dbReference type="InterPro" id="IPR057326">
    <property type="entry name" value="KR_dom"/>
</dbReference>
<dbReference type="SMART" id="SM00822">
    <property type="entry name" value="PKS_KR"/>
    <property type="match status" value="1"/>
</dbReference>
<name>I1YLD4_METFJ</name>
<dbReference type="OrthoDB" id="4690547at2"/>
<dbReference type="PRINTS" id="PR00080">
    <property type="entry name" value="SDRFAMILY"/>
</dbReference>
<keyword evidence="2" id="KW-0560">Oxidoreductase</keyword>
<dbReference type="GO" id="GO:0016020">
    <property type="term" value="C:membrane"/>
    <property type="evidence" value="ECO:0007669"/>
    <property type="project" value="TreeGrafter"/>
</dbReference>
<dbReference type="GO" id="GO:0016491">
    <property type="term" value="F:oxidoreductase activity"/>
    <property type="evidence" value="ECO:0007669"/>
    <property type="project" value="UniProtKB-KW"/>
</dbReference>
<comment type="similarity">
    <text evidence="1 3">Belongs to the short-chain dehydrogenases/reductases (SDR) family.</text>
</comment>
<accession>I1YLD4</accession>
<gene>
    <name evidence="5" type="ordered locus">Q7C_2606</name>
</gene>
<dbReference type="PATRIC" id="fig|754477.3.peg.2561"/>
<dbReference type="SUPFAM" id="SSF51735">
    <property type="entry name" value="NAD(P)-binding Rossmann-fold domains"/>
    <property type="match status" value="1"/>
</dbReference>
<dbReference type="HOGENOM" id="CLU_010194_2_1_6"/>
<evidence type="ECO:0000313" key="5">
    <source>
        <dbReference type="EMBL" id="AFJ03727.1"/>
    </source>
</evidence>
<dbReference type="EMBL" id="CP003380">
    <property type="protein sequence ID" value="AFJ03727.1"/>
    <property type="molecule type" value="Genomic_DNA"/>
</dbReference>
<feature type="domain" description="Ketoreductase" evidence="4">
    <location>
        <begin position="6"/>
        <end position="190"/>
    </location>
</feature>
<dbReference type="Gene3D" id="3.40.50.720">
    <property type="entry name" value="NAD(P)-binding Rossmann-like Domain"/>
    <property type="match status" value="1"/>
</dbReference>
<proteinExistence type="inferred from homology"/>
<dbReference type="eggNOG" id="COG0300">
    <property type="taxonomic scope" value="Bacteria"/>
</dbReference>
<dbReference type="AlphaFoldDB" id="I1YLD4"/>
<dbReference type="Pfam" id="PF00106">
    <property type="entry name" value="adh_short"/>
    <property type="match status" value="1"/>
</dbReference>
<dbReference type="InterPro" id="IPR002347">
    <property type="entry name" value="SDR_fam"/>
</dbReference>
<dbReference type="PANTHER" id="PTHR44196">
    <property type="entry name" value="DEHYDROGENASE/REDUCTASE SDR FAMILY MEMBER 7B"/>
    <property type="match status" value="1"/>
</dbReference>
<dbReference type="Proteomes" id="UP000009145">
    <property type="component" value="Chromosome"/>
</dbReference>
<evidence type="ECO:0000259" key="4">
    <source>
        <dbReference type="SMART" id="SM00822"/>
    </source>
</evidence>
<evidence type="ECO:0000313" key="6">
    <source>
        <dbReference type="Proteomes" id="UP000009145"/>
    </source>
</evidence>
<dbReference type="RefSeq" id="WP_014705145.1">
    <property type="nucleotide sequence ID" value="NC_017856.1"/>
</dbReference>
<reference evidence="5 6" key="1">
    <citation type="journal article" date="2012" name="J. Bacteriol.">
        <title>Complete genome sequences of Methylophaga sp. strain JAM1 and Methylophaga sp. strain JAM7.</title>
        <authorList>
            <person name="Villeneuve C."/>
            <person name="Martineau C."/>
            <person name="Mauffrey F."/>
            <person name="Villemur R."/>
        </authorList>
    </citation>
    <scope>NUCLEOTIDE SEQUENCE [LARGE SCALE GENOMIC DNA]</scope>
    <source>
        <strain evidence="5 6">JAM7</strain>
    </source>
</reference>
<dbReference type="InterPro" id="IPR036291">
    <property type="entry name" value="NAD(P)-bd_dom_sf"/>
</dbReference>
<dbReference type="PIRSF" id="PIRSF000126">
    <property type="entry name" value="11-beta-HSD1"/>
    <property type="match status" value="1"/>
</dbReference>
<evidence type="ECO:0000256" key="3">
    <source>
        <dbReference type="RuleBase" id="RU000363"/>
    </source>
</evidence>
<dbReference type="KEGG" id="mec:Q7C_2606"/>
<dbReference type="PRINTS" id="PR00081">
    <property type="entry name" value="GDHRDH"/>
</dbReference>
<protein>
    <submittedName>
        <fullName evidence="5">Short-chain dehydrogenase/reductase SDR</fullName>
    </submittedName>
</protein>
<keyword evidence="6" id="KW-1185">Reference proteome</keyword>
<dbReference type="STRING" id="754477.Q7C_2606"/>
<evidence type="ECO:0000256" key="2">
    <source>
        <dbReference type="ARBA" id="ARBA00023002"/>
    </source>
</evidence>
<sequence length="265" mass="29591" precursor="true">MNLNAKTAIVTGASSGIGAATAKELARKGARVILLARNEARLKEVQSEIKASGGDAHYYALDLADAEMVENVAKQINTEIGTPDILINNAGRGQWKDIQETSADEAWQMMEVPYFAAFNLTRAFLPEMRRRNCGHIVNISSVSSRFVWPGATAYHAARWAMKGFNEALRADLYGKDIGVTLFESGVVESEYWQHNPGSRERVPKIAKMIPNLTPEQVAKAIVKGIEKNKRRIVIPFMMKTVCWQHFMFPSVVQWLMTVTGYRRSS</sequence>
<organism evidence="5 6">
    <name type="scientific">Methylophaga frappieri (strain ATCC BAA-2434 / DSM 25690 / JAM7)</name>
    <dbReference type="NCBI Taxonomy" id="754477"/>
    <lineage>
        <taxon>Bacteria</taxon>
        <taxon>Pseudomonadati</taxon>
        <taxon>Pseudomonadota</taxon>
        <taxon>Gammaproteobacteria</taxon>
        <taxon>Thiotrichales</taxon>
        <taxon>Piscirickettsiaceae</taxon>
        <taxon>Methylophaga</taxon>
    </lineage>
</organism>
<evidence type="ECO:0000256" key="1">
    <source>
        <dbReference type="ARBA" id="ARBA00006484"/>
    </source>
</evidence>
<dbReference type="PANTHER" id="PTHR44196:SF1">
    <property type="entry name" value="DEHYDROGENASE_REDUCTASE SDR FAMILY MEMBER 7B"/>
    <property type="match status" value="1"/>
</dbReference>